<dbReference type="EMBL" id="FRFG01000077">
    <property type="protein sequence ID" value="SHO58727.1"/>
    <property type="molecule type" value="Genomic_DNA"/>
</dbReference>
<evidence type="ECO:0000313" key="1">
    <source>
        <dbReference type="EMBL" id="SHO58727.1"/>
    </source>
</evidence>
<dbReference type="RefSeq" id="WP_073586176.1">
    <property type="nucleotide sequence ID" value="NZ_AP024898.1"/>
</dbReference>
<sequence length="356" mass="41331">MDLFTIKVPEEKLHPNFRNVSVPGREIERNLFNSWAEGFSDRDKKFVKEFQTTFNSSFWEIYLFQVIKEFGYSVNWEYPAPDFDVTSQFSSFIIEATTANAANGKPNEWDKMFTEEEIEKTKRFTEINREAMIRLANSFLSKSRKYMRSYSKLSHVKNKPFVLAIAPFEQPHFNLQYNRPVNAVLYNQYVDEDVHLDNPSKYPMGPPTVELDFVEKDNGAEVPLGFFANEEFEHISAVVFSCTASWGKLSAMGLDFGSNVEVRSVWSSSKEGIPEKRVLTNQEYVETTVDGLQVYHNPFARTPLPNQVFDKKGVVQTYFNPYTKEITRNGLEHALYFRNVVRLTPRKSIQAFKRVC</sequence>
<gene>
    <name evidence="1" type="ORF">VQ7734_04499</name>
</gene>
<accession>A0A1M7Z1B0</accession>
<evidence type="ECO:0000313" key="2">
    <source>
        <dbReference type="Proteomes" id="UP000184600"/>
    </source>
</evidence>
<proteinExistence type="predicted"/>
<reference evidence="2" key="1">
    <citation type="submission" date="2016-12" db="EMBL/GenBank/DDBJ databases">
        <authorList>
            <person name="Rodrigo-Torres L."/>
            <person name="Arahal R.D."/>
            <person name="Lucena T."/>
        </authorList>
    </citation>
    <scope>NUCLEOTIDE SEQUENCE [LARGE SCALE GENOMIC DNA]</scope>
</reference>
<dbReference type="AlphaFoldDB" id="A0A1M7Z1B0"/>
<dbReference type="STRING" id="1117707.VQ7734_04499"/>
<dbReference type="OrthoDB" id="981968at2"/>
<evidence type="ECO:0008006" key="3">
    <source>
        <dbReference type="Google" id="ProtNLM"/>
    </source>
</evidence>
<dbReference type="Proteomes" id="UP000184600">
    <property type="component" value="Unassembled WGS sequence"/>
</dbReference>
<protein>
    <recommendedName>
        <fullName evidence="3">Glycosaminoglycan attachment site</fullName>
    </recommendedName>
</protein>
<organism evidence="1 2">
    <name type="scientific">Vibrio quintilis</name>
    <dbReference type="NCBI Taxonomy" id="1117707"/>
    <lineage>
        <taxon>Bacteria</taxon>
        <taxon>Pseudomonadati</taxon>
        <taxon>Pseudomonadota</taxon>
        <taxon>Gammaproteobacteria</taxon>
        <taxon>Vibrionales</taxon>
        <taxon>Vibrionaceae</taxon>
        <taxon>Vibrio</taxon>
    </lineage>
</organism>
<name>A0A1M7Z1B0_9VIBR</name>
<keyword evidence="2" id="KW-1185">Reference proteome</keyword>